<dbReference type="EMBL" id="BAAASX010000023">
    <property type="protein sequence ID" value="GAA2351587.1"/>
    <property type="molecule type" value="Genomic_DNA"/>
</dbReference>
<feature type="compositionally biased region" description="Polar residues" evidence="1">
    <location>
        <begin position="1"/>
        <end position="14"/>
    </location>
</feature>
<proteinExistence type="predicted"/>
<name>A0ABN3GHC1_9ACTN</name>
<evidence type="ECO:0000256" key="1">
    <source>
        <dbReference type="SAM" id="MobiDB-lite"/>
    </source>
</evidence>
<accession>A0ABN3GHC1</accession>
<comment type="caution">
    <text evidence="2">The sequence shown here is derived from an EMBL/GenBank/DDBJ whole genome shotgun (WGS) entry which is preliminary data.</text>
</comment>
<keyword evidence="3" id="KW-1185">Reference proteome</keyword>
<reference evidence="2 3" key="1">
    <citation type="journal article" date="2019" name="Int. J. Syst. Evol. Microbiol.">
        <title>The Global Catalogue of Microorganisms (GCM) 10K type strain sequencing project: providing services to taxonomists for standard genome sequencing and annotation.</title>
        <authorList>
            <consortium name="The Broad Institute Genomics Platform"/>
            <consortium name="The Broad Institute Genome Sequencing Center for Infectious Disease"/>
            <person name="Wu L."/>
            <person name="Ma J."/>
        </authorList>
    </citation>
    <scope>NUCLEOTIDE SEQUENCE [LARGE SCALE GENOMIC DNA]</scope>
    <source>
        <strain evidence="2 3">JCM 6238</strain>
    </source>
</reference>
<feature type="region of interest" description="Disordered" evidence="1">
    <location>
        <begin position="1"/>
        <end position="29"/>
    </location>
</feature>
<organism evidence="2 3">
    <name type="scientific">Glycomyces rutgersensis</name>
    <dbReference type="NCBI Taxonomy" id="58115"/>
    <lineage>
        <taxon>Bacteria</taxon>
        <taxon>Bacillati</taxon>
        <taxon>Actinomycetota</taxon>
        <taxon>Actinomycetes</taxon>
        <taxon>Glycomycetales</taxon>
        <taxon>Glycomycetaceae</taxon>
        <taxon>Glycomyces</taxon>
    </lineage>
</organism>
<gene>
    <name evidence="2" type="ORF">GCM10010403_51880</name>
</gene>
<evidence type="ECO:0000313" key="3">
    <source>
        <dbReference type="Proteomes" id="UP001501584"/>
    </source>
</evidence>
<dbReference type="RefSeq" id="WP_310283832.1">
    <property type="nucleotide sequence ID" value="NZ_BAAASX010000023.1"/>
</dbReference>
<dbReference type="Proteomes" id="UP001501584">
    <property type="component" value="Unassembled WGS sequence"/>
</dbReference>
<sequence>MATLTTEQVTSSGLAATPNPAGASGDKVRPGSIVRVINGSASSITVTMVTPGTYDGDLSITDRTVTVPAGAARYIAATEAYRSKTDQLVALTYSATATVTVEVVKA</sequence>
<protein>
    <submittedName>
        <fullName evidence="2">Uncharacterized protein</fullName>
    </submittedName>
</protein>
<evidence type="ECO:0000313" key="2">
    <source>
        <dbReference type="EMBL" id="GAA2351587.1"/>
    </source>
</evidence>